<dbReference type="InterPro" id="IPR003594">
    <property type="entry name" value="HATPase_dom"/>
</dbReference>
<evidence type="ECO:0000256" key="5">
    <source>
        <dbReference type="ARBA" id="ARBA00022679"/>
    </source>
</evidence>
<dbReference type="Pfam" id="PF00512">
    <property type="entry name" value="HisKA"/>
    <property type="match status" value="1"/>
</dbReference>
<sequence>MARAEPSLRHRLLRWLLAPLLGLLLLDFGVSWWTALRAADLAHDRALHEIARELALHLRAGPGGARLELTDAAERLLLVHPEDQVFFRVRTRSGDPLAGDAELDAPAALAVRPGAVTFHRQRLQDEPVRVVSAWFVPDGADQGDPVLVQVAETLHQRTAVAREIVAHVLVPQLLLLVLVLAVVYFGVERGLLPLRQLRQALASRSHRDLRPLALQEAPAEVRPLLDEVNQLMERLGHALDMQNRFIADAAHQLKTPVSGLKAQIELALRESDPQRLAPTMAQLYTGVERLSRLVGQLLALARNEPGALERLRLQPLDLGALALEVSMEWAPQALRRDIDLGFEGAQRPLLVEADAERLRELLDNLIDNAVRYSREGGRVTVSVGQDGGEQVRLSVHDDGPHIPPEERTRIFERFHRLLGANTEGSGLGLAIVSEIATLHGARITLEEDSDGVGNRFSVWFPAIRVRAT</sequence>
<keyword evidence="5" id="KW-0808">Transferase</keyword>
<dbReference type="InterPro" id="IPR004358">
    <property type="entry name" value="Sig_transdc_His_kin-like_C"/>
</dbReference>
<dbReference type="InterPro" id="IPR050428">
    <property type="entry name" value="TCS_sensor_his_kinase"/>
</dbReference>
<dbReference type="PROSITE" id="PS50109">
    <property type="entry name" value="HIS_KIN"/>
    <property type="match status" value="1"/>
</dbReference>
<dbReference type="GO" id="GO:0000155">
    <property type="term" value="F:phosphorelay sensor kinase activity"/>
    <property type="evidence" value="ECO:0007669"/>
    <property type="project" value="InterPro"/>
</dbReference>
<evidence type="ECO:0000256" key="3">
    <source>
        <dbReference type="ARBA" id="ARBA00012438"/>
    </source>
</evidence>
<dbReference type="SMART" id="SM00387">
    <property type="entry name" value="HATPase_c"/>
    <property type="match status" value="1"/>
</dbReference>
<evidence type="ECO:0000313" key="15">
    <source>
        <dbReference type="Proteomes" id="UP000613011"/>
    </source>
</evidence>
<dbReference type="GO" id="GO:0005886">
    <property type="term" value="C:plasma membrane"/>
    <property type="evidence" value="ECO:0007669"/>
    <property type="project" value="TreeGrafter"/>
</dbReference>
<dbReference type="AlphaFoldDB" id="A0A936ZDT3"/>
<keyword evidence="7 14" id="KW-0418">Kinase</keyword>
<dbReference type="InterPro" id="IPR003661">
    <property type="entry name" value="HisK_dim/P_dom"/>
</dbReference>
<dbReference type="Gene3D" id="1.10.287.130">
    <property type="match status" value="1"/>
</dbReference>
<accession>A0A936ZDT3</accession>
<comment type="subcellular location">
    <subcellularLocation>
        <location evidence="2">Membrane</location>
    </subcellularLocation>
</comment>
<dbReference type="EC" id="2.7.13.3" evidence="3"/>
<dbReference type="PROSITE" id="PS50885">
    <property type="entry name" value="HAMP"/>
    <property type="match status" value="1"/>
</dbReference>
<dbReference type="InterPro" id="IPR005467">
    <property type="entry name" value="His_kinase_dom"/>
</dbReference>
<evidence type="ECO:0000313" key="14">
    <source>
        <dbReference type="EMBL" id="MBL0419097.1"/>
    </source>
</evidence>
<dbReference type="Pfam" id="PF08521">
    <property type="entry name" value="2CSK_N"/>
    <property type="match status" value="1"/>
</dbReference>
<evidence type="ECO:0000256" key="10">
    <source>
        <dbReference type="ARBA" id="ARBA00023136"/>
    </source>
</evidence>
<dbReference type="InterPro" id="IPR036890">
    <property type="entry name" value="HATPase_C_sf"/>
</dbReference>
<feature type="domain" description="Histidine kinase" evidence="12">
    <location>
        <begin position="248"/>
        <end position="464"/>
    </location>
</feature>
<reference evidence="14" key="1">
    <citation type="submission" date="2021-01" db="EMBL/GenBank/DDBJ databases">
        <title>Ramlibacter sp. strain AW1 16S ribosomal RNA gene Genome sequencing and assembly.</title>
        <authorList>
            <person name="Kang M."/>
        </authorList>
    </citation>
    <scope>NUCLEOTIDE SEQUENCE</scope>
    <source>
        <strain evidence="14">AW1</strain>
    </source>
</reference>
<dbReference type="PANTHER" id="PTHR45436:SF1">
    <property type="entry name" value="SENSOR PROTEIN QSEC"/>
    <property type="match status" value="1"/>
</dbReference>
<dbReference type="PANTHER" id="PTHR45436">
    <property type="entry name" value="SENSOR HISTIDINE KINASE YKOH"/>
    <property type="match status" value="1"/>
</dbReference>
<dbReference type="SUPFAM" id="SSF55874">
    <property type="entry name" value="ATPase domain of HSP90 chaperone/DNA topoisomerase II/histidine kinase"/>
    <property type="match status" value="1"/>
</dbReference>
<organism evidence="14 15">
    <name type="scientific">Ramlibacter aurantiacus</name>
    <dbReference type="NCBI Taxonomy" id="2801330"/>
    <lineage>
        <taxon>Bacteria</taxon>
        <taxon>Pseudomonadati</taxon>
        <taxon>Pseudomonadota</taxon>
        <taxon>Betaproteobacteria</taxon>
        <taxon>Burkholderiales</taxon>
        <taxon>Comamonadaceae</taxon>
        <taxon>Ramlibacter</taxon>
    </lineage>
</organism>
<keyword evidence="4" id="KW-0597">Phosphoprotein</keyword>
<dbReference type="PRINTS" id="PR00344">
    <property type="entry name" value="BCTRLSENSOR"/>
</dbReference>
<dbReference type="SMART" id="SM00388">
    <property type="entry name" value="HisKA"/>
    <property type="match status" value="1"/>
</dbReference>
<keyword evidence="15" id="KW-1185">Reference proteome</keyword>
<dbReference type="InterPro" id="IPR036097">
    <property type="entry name" value="HisK_dim/P_sf"/>
</dbReference>
<comment type="catalytic activity">
    <reaction evidence="1">
        <text>ATP + protein L-histidine = ADP + protein N-phospho-L-histidine.</text>
        <dbReference type="EC" id="2.7.13.3"/>
    </reaction>
</comment>
<protein>
    <recommendedName>
        <fullName evidence="3">histidine kinase</fullName>
        <ecNumber evidence="3">2.7.13.3</ecNumber>
    </recommendedName>
</protein>
<evidence type="ECO:0000256" key="6">
    <source>
        <dbReference type="ARBA" id="ARBA00022692"/>
    </source>
</evidence>
<feature type="transmembrane region" description="Helical" evidence="11">
    <location>
        <begin position="164"/>
        <end position="187"/>
    </location>
</feature>
<evidence type="ECO:0000256" key="4">
    <source>
        <dbReference type="ARBA" id="ARBA00022553"/>
    </source>
</evidence>
<keyword evidence="6 11" id="KW-0812">Transmembrane</keyword>
<dbReference type="CDD" id="cd00075">
    <property type="entry name" value="HATPase"/>
    <property type="match status" value="1"/>
</dbReference>
<gene>
    <name evidence="14" type="ORF">JI739_01935</name>
</gene>
<name>A0A936ZDT3_9BURK</name>
<comment type="caution">
    <text evidence="14">The sequence shown here is derived from an EMBL/GenBank/DDBJ whole genome shotgun (WGS) entry which is preliminary data.</text>
</comment>
<evidence type="ECO:0000256" key="9">
    <source>
        <dbReference type="ARBA" id="ARBA00023012"/>
    </source>
</evidence>
<dbReference type="EMBL" id="JAEQNA010000001">
    <property type="protein sequence ID" value="MBL0419097.1"/>
    <property type="molecule type" value="Genomic_DNA"/>
</dbReference>
<proteinExistence type="predicted"/>
<dbReference type="Gene3D" id="3.30.565.10">
    <property type="entry name" value="Histidine kinase-like ATPase, C-terminal domain"/>
    <property type="match status" value="1"/>
</dbReference>
<evidence type="ECO:0000256" key="1">
    <source>
        <dbReference type="ARBA" id="ARBA00000085"/>
    </source>
</evidence>
<evidence type="ECO:0000256" key="8">
    <source>
        <dbReference type="ARBA" id="ARBA00022989"/>
    </source>
</evidence>
<dbReference type="InterPro" id="IPR003660">
    <property type="entry name" value="HAMP_dom"/>
</dbReference>
<dbReference type="InterPro" id="IPR013727">
    <property type="entry name" value="2CSK_N"/>
</dbReference>
<keyword evidence="8 11" id="KW-1133">Transmembrane helix</keyword>
<dbReference type="CDD" id="cd00082">
    <property type="entry name" value="HisKA"/>
    <property type="match status" value="1"/>
</dbReference>
<evidence type="ECO:0000259" key="12">
    <source>
        <dbReference type="PROSITE" id="PS50109"/>
    </source>
</evidence>
<dbReference type="Proteomes" id="UP000613011">
    <property type="component" value="Unassembled WGS sequence"/>
</dbReference>
<keyword evidence="10 11" id="KW-0472">Membrane</keyword>
<keyword evidence="9" id="KW-0902">Two-component regulatory system</keyword>
<dbReference type="Pfam" id="PF02518">
    <property type="entry name" value="HATPase_c"/>
    <property type="match status" value="1"/>
</dbReference>
<dbReference type="SUPFAM" id="SSF47384">
    <property type="entry name" value="Homodimeric domain of signal transducing histidine kinase"/>
    <property type="match status" value="1"/>
</dbReference>
<evidence type="ECO:0000256" key="2">
    <source>
        <dbReference type="ARBA" id="ARBA00004370"/>
    </source>
</evidence>
<evidence type="ECO:0000256" key="11">
    <source>
        <dbReference type="SAM" id="Phobius"/>
    </source>
</evidence>
<evidence type="ECO:0000259" key="13">
    <source>
        <dbReference type="PROSITE" id="PS50885"/>
    </source>
</evidence>
<feature type="domain" description="HAMP" evidence="13">
    <location>
        <begin position="188"/>
        <end position="240"/>
    </location>
</feature>
<dbReference type="RefSeq" id="WP_201682152.1">
    <property type="nucleotide sequence ID" value="NZ_JAEQNA010000001.1"/>
</dbReference>
<evidence type="ECO:0000256" key="7">
    <source>
        <dbReference type="ARBA" id="ARBA00022777"/>
    </source>
</evidence>